<dbReference type="Pfam" id="PF16363">
    <property type="entry name" value="GDP_Man_Dehyd"/>
    <property type="match status" value="1"/>
</dbReference>
<feature type="domain" description="NAD(P)-binding" evidence="5">
    <location>
        <begin position="5"/>
        <end position="312"/>
    </location>
</feature>
<accession>A0ABY5KXD9</accession>
<evidence type="ECO:0000256" key="1">
    <source>
        <dbReference type="ARBA" id="ARBA00001937"/>
    </source>
</evidence>
<dbReference type="PANTHER" id="PTHR43715">
    <property type="entry name" value="GDP-MANNOSE 4,6-DEHYDRATASE"/>
    <property type="match status" value="1"/>
</dbReference>
<dbReference type="Proteomes" id="UP001316189">
    <property type="component" value="Chromosome"/>
</dbReference>
<dbReference type="GO" id="GO:0008446">
    <property type="term" value="F:GDP-mannose 4,6-dehydratase activity"/>
    <property type="evidence" value="ECO:0007669"/>
    <property type="project" value="UniProtKB-EC"/>
</dbReference>
<gene>
    <name evidence="6" type="ORF">NP064_12020</name>
</gene>
<keyword evidence="7" id="KW-1185">Reference proteome</keyword>
<dbReference type="InterPro" id="IPR036291">
    <property type="entry name" value="NAD(P)-bd_dom_sf"/>
</dbReference>
<dbReference type="EC" id="4.2.1.47" evidence="3"/>
<dbReference type="PROSITE" id="PS00061">
    <property type="entry name" value="ADH_SHORT"/>
    <property type="match status" value="1"/>
</dbReference>
<organism evidence="6 7">
    <name type="scientific">Cellulomonas chengniuliangii</name>
    <dbReference type="NCBI Taxonomy" id="2968084"/>
    <lineage>
        <taxon>Bacteria</taxon>
        <taxon>Bacillati</taxon>
        <taxon>Actinomycetota</taxon>
        <taxon>Actinomycetes</taxon>
        <taxon>Micrococcales</taxon>
        <taxon>Cellulomonadaceae</taxon>
        <taxon>Cellulomonas</taxon>
    </lineage>
</organism>
<dbReference type="InterPro" id="IPR016040">
    <property type="entry name" value="NAD(P)-bd_dom"/>
</dbReference>
<evidence type="ECO:0000256" key="4">
    <source>
        <dbReference type="ARBA" id="ARBA00023239"/>
    </source>
</evidence>
<protein>
    <recommendedName>
        <fullName evidence="3">GDP-mannose 4,6-dehydratase</fullName>
        <ecNumber evidence="3">4.2.1.47</ecNumber>
    </recommendedName>
</protein>
<dbReference type="InterPro" id="IPR006368">
    <property type="entry name" value="GDP_Man_deHydtase"/>
</dbReference>
<name>A0ABY5KXD9_9CELL</name>
<sequence>MTVALVTGITGQDGTFLRQRLLREGVEVHGMVRPGDGLARDLSSAHPEVVLHEVDLSDGPALRGLICEVDPDEVYHLAGVSSVGFSWQEPVLTGLLSGLAAAEIFAAAWQLQEQRGRAVRVVQASSAEIFGQPRVSPQDEQTEIRPVSPYGAAKAYAHHMAHVYRGRGLHVAACILFNHESPLRPPSFVTRKITQAAARIARDGRGELVLGNLDARRDWGWAPDYVDAIVRAARHVVADDFVVATGRTHSVEDFVAAAFSRAGIDDWSAHVSTDPAFVRPVDATEQVGDAAKAHRELGWSPTVDFRTMVARMVDHDRQLLEGEA</sequence>
<keyword evidence="4 6" id="KW-0456">Lyase</keyword>
<dbReference type="RefSeq" id="WP_227569422.1">
    <property type="nucleotide sequence ID" value="NZ_CP101988.1"/>
</dbReference>
<evidence type="ECO:0000313" key="7">
    <source>
        <dbReference type="Proteomes" id="UP001316189"/>
    </source>
</evidence>
<evidence type="ECO:0000256" key="3">
    <source>
        <dbReference type="ARBA" id="ARBA00011989"/>
    </source>
</evidence>
<dbReference type="SUPFAM" id="SSF51735">
    <property type="entry name" value="NAD(P)-binding Rossmann-fold domains"/>
    <property type="match status" value="1"/>
</dbReference>
<evidence type="ECO:0000256" key="2">
    <source>
        <dbReference type="ARBA" id="ARBA00009263"/>
    </source>
</evidence>
<comment type="cofactor">
    <cofactor evidence="1">
        <name>NADP(+)</name>
        <dbReference type="ChEBI" id="CHEBI:58349"/>
    </cofactor>
</comment>
<proteinExistence type="inferred from homology"/>
<dbReference type="PANTHER" id="PTHR43715:SF1">
    <property type="entry name" value="GDP-MANNOSE 4,6 DEHYDRATASE"/>
    <property type="match status" value="1"/>
</dbReference>
<reference evidence="6 7" key="1">
    <citation type="submission" date="2022-07" db="EMBL/GenBank/DDBJ databases">
        <title>Novel species in genus cellulomonas.</title>
        <authorList>
            <person name="Ye L."/>
        </authorList>
    </citation>
    <scope>NUCLEOTIDE SEQUENCE [LARGE SCALE GENOMIC DNA]</scope>
    <source>
        <strain evidence="7">zg-Y338</strain>
    </source>
</reference>
<comment type="similarity">
    <text evidence="2">Belongs to the NAD(P)-dependent epimerase/dehydratase family. GDP-mannose 4,6-dehydratase subfamily.</text>
</comment>
<dbReference type="Gene3D" id="3.90.25.10">
    <property type="entry name" value="UDP-galactose 4-epimerase, domain 1"/>
    <property type="match status" value="1"/>
</dbReference>
<dbReference type="EMBL" id="CP101988">
    <property type="protein sequence ID" value="UUI74518.1"/>
    <property type="molecule type" value="Genomic_DNA"/>
</dbReference>
<evidence type="ECO:0000313" key="6">
    <source>
        <dbReference type="EMBL" id="UUI74518.1"/>
    </source>
</evidence>
<dbReference type="Gene3D" id="3.40.50.720">
    <property type="entry name" value="NAD(P)-binding Rossmann-like Domain"/>
    <property type="match status" value="1"/>
</dbReference>
<dbReference type="InterPro" id="IPR020904">
    <property type="entry name" value="Sc_DH/Rdtase_CS"/>
</dbReference>
<evidence type="ECO:0000259" key="5">
    <source>
        <dbReference type="Pfam" id="PF16363"/>
    </source>
</evidence>
<dbReference type="CDD" id="cd05260">
    <property type="entry name" value="GDP_MD_SDR_e"/>
    <property type="match status" value="1"/>
</dbReference>